<dbReference type="EMBL" id="BDIP01004668">
    <property type="protein sequence ID" value="GIQ89081.1"/>
    <property type="molecule type" value="Genomic_DNA"/>
</dbReference>
<accession>A0A9K3GNS4</accession>
<organism evidence="3 4">
    <name type="scientific">Kipferlia bialata</name>
    <dbReference type="NCBI Taxonomy" id="797122"/>
    <lineage>
        <taxon>Eukaryota</taxon>
        <taxon>Metamonada</taxon>
        <taxon>Carpediemonas-like organisms</taxon>
        <taxon>Kipferlia</taxon>
    </lineage>
</organism>
<gene>
    <name evidence="3" type="ORF">KIPB_011470</name>
</gene>
<dbReference type="SUPFAM" id="SSF48317">
    <property type="entry name" value="Acid phosphatase/Vanadium-dependent haloperoxidase"/>
    <property type="match status" value="1"/>
</dbReference>
<feature type="transmembrane region" description="Helical" evidence="1">
    <location>
        <begin position="158"/>
        <end position="183"/>
    </location>
</feature>
<feature type="transmembrane region" description="Helical" evidence="1">
    <location>
        <begin position="303"/>
        <end position="323"/>
    </location>
</feature>
<proteinExistence type="predicted"/>
<name>A0A9K3GNS4_9EUKA</name>
<keyword evidence="4" id="KW-1185">Reference proteome</keyword>
<dbReference type="Proteomes" id="UP000265618">
    <property type="component" value="Unassembled WGS sequence"/>
</dbReference>
<evidence type="ECO:0000259" key="2">
    <source>
        <dbReference type="Pfam" id="PF01569"/>
    </source>
</evidence>
<evidence type="ECO:0000256" key="1">
    <source>
        <dbReference type="SAM" id="Phobius"/>
    </source>
</evidence>
<feature type="transmembrane region" description="Helical" evidence="1">
    <location>
        <begin position="31"/>
        <end position="53"/>
    </location>
</feature>
<protein>
    <recommendedName>
        <fullName evidence="2">Phosphatidic acid phosphatase type 2/haloperoxidase domain-containing protein</fullName>
    </recommendedName>
</protein>
<dbReference type="Gene3D" id="1.20.144.10">
    <property type="entry name" value="Phosphatidic acid phosphatase type 2/haloperoxidase"/>
    <property type="match status" value="1"/>
</dbReference>
<feature type="transmembrane region" description="Helical" evidence="1">
    <location>
        <begin position="195"/>
        <end position="214"/>
    </location>
</feature>
<keyword evidence="1" id="KW-0472">Membrane</keyword>
<evidence type="ECO:0000313" key="4">
    <source>
        <dbReference type="Proteomes" id="UP000265618"/>
    </source>
</evidence>
<feature type="non-terminal residue" evidence="3">
    <location>
        <position position="343"/>
    </location>
</feature>
<dbReference type="InterPro" id="IPR036938">
    <property type="entry name" value="PAP2/HPO_sf"/>
</dbReference>
<keyword evidence="1" id="KW-0812">Transmembrane</keyword>
<evidence type="ECO:0000313" key="3">
    <source>
        <dbReference type="EMBL" id="GIQ89081.1"/>
    </source>
</evidence>
<comment type="caution">
    <text evidence="3">The sequence shown here is derived from an EMBL/GenBank/DDBJ whole genome shotgun (WGS) entry which is preliminary data.</text>
</comment>
<sequence>LDLTIENWYYDETDRFWIGDKPLFVFLYDEIGLLSLFPLVGLFMALYGWWGMVRAKDSLSPRASAARSLILRGLYMVVCVGVAEILAEVILKGYWGRPRPREVDALGGDMPYCRLWYPCFQISLTMDGVDDMARDDIRSLLHNSSFVAGHPMGPIMAVYVYMGLYDSASVATSLMTVWGVGAYTRHRTVHIVVSVVKYLALAYSLGMGVLMGVTRNVQGGHFPSDVMYSFATAYTVGLVGYHFVFGLKHLPSSRQGERETDAVVSVSGGAVCVRLCLFLLTPILTLASVVWVWQYTLLGPRMAPEVCATFLSVMGVGGTVLAWRGMGERGRQVVTRKDSATVV</sequence>
<feature type="transmembrane region" description="Helical" evidence="1">
    <location>
        <begin position="74"/>
        <end position="95"/>
    </location>
</feature>
<keyword evidence="1" id="KW-1133">Transmembrane helix</keyword>
<dbReference type="InterPro" id="IPR000326">
    <property type="entry name" value="PAP2/HPO"/>
</dbReference>
<feature type="domain" description="Phosphatidic acid phosphatase type 2/haloperoxidase" evidence="2">
    <location>
        <begin position="74"/>
        <end position="245"/>
    </location>
</feature>
<feature type="transmembrane region" description="Helical" evidence="1">
    <location>
        <begin position="226"/>
        <end position="247"/>
    </location>
</feature>
<dbReference type="AlphaFoldDB" id="A0A9K3GNS4"/>
<dbReference type="Pfam" id="PF01569">
    <property type="entry name" value="PAP2"/>
    <property type="match status" value="1"/>
</dbReference>
<feature type="transmembrane region" description="Helical" evidence="1">
    <location>
        <begin position="268"/>
        <end position="291"/>
    </location>
</feature>
<reference evidence="3 4" key="1">
    <citation type="journal article" date="2018" name="PLoS ONE">
        <title>The draft genome of Kipferlia bialata reveals reductive genome evolution in fornicate parasites.</title>
        <authorList>
            <person name="Tanifuji G."/>
            <person name="Takabayashi S."/>
            <person name="Kume K."/>
            <person name="Takagi M."/>
            <person name="Nakayama T."/>
            <person name="Kamikawa R."/>
            <person name="Inagaki Y."/>
            <person name="Hashimoto T."/>
        </authorList>
    </citation>
    <scope>NUCLEOTIDE SEQUENCE [LARGE SCALE GENOMIC DNA]</scope>
    <source>
        <strain evidence="3">NY0173</strain>
    </source>
</reference>